<comment type="caution">
    <text evidence="4">The sequence shown here is derived from an EMBL/GenBank/DDBJ whole genome shotgun (WGS) entry which is preliminary data.</text>
</comment>
<feature type="transmembrane region" description="Helical" evidence="2">
    <location>
        <begin position="377"/>
        <end position="399"/>
    </location>
</feature>
<feature type="transmembrane region" description="Helical" evidence="2">
    <location>
        <begin position="245"/>
        <end position="271"/>
    </location>
</feature>
<dbReference type="GeneID" id="82811127"/>
<feature type="transmembrane region" description="Helical" evidence="2">
    <location>
        <begin position="73"/>
        <end position="94"/>
    </location>
</feature>
<dbReference type="Proteomes" id="UP000276178">
    <property type="component" value="Unassembled WGS sequence"/>
</dbReference>
<keyword evidence="6" id="KW-1185">Reference proteome</keyword>
<feature type="transmembrane region" description="Helical" evidence="2">
    <location>
        <begin position="197"/>
        <end position="219"/>
    </location>
</feature>
<feature type="transmembrane region" description="Helical" evidence="2">
    <location>
        <begin position="131"/>
        <end position="154"/>
    </location>
</feature>
<comment type="subcellular location">
    <subcellularLocation>
        <location evidence="1">Cell membrane</location>
        <topology evidence="1">Multi-pass membrane protein</topology>
    </subcellularLocation>
</comment>
<protein>
    <submittedName>
        <fullName evidence="4">MFS transporter</fullName>
    </submittedName>
</protein>
<feature type="transmembrane region" description="Helical" evidence="2">
    <location>
        <begin position="307"/>
        <end position="327"/>
    </location>
</feature>
<keyword evidence="2" id="KW-0812">Transmembrane</keyword>
<evidence type="ECO:0000313" key="3">
    <source>
        <dbReference type="EMBL" id="GED24350.1"/>
    </source>
</evidence>
<evidence type="ECO:0000256" key="2">
    <source>
        <dbReference type="SAM" id="Phobius"/>
    </source>
</evidence>
<dbReference type="GO" id="GO:0022857">
    <property type="term" value="F:transmembrane transporter activity"/>
    <property type="evidence" value="ECO:0007669"/>
    <property type="project" value="InterPro"/>
</dbReference>
<sequence length="435" mass="47915">MQQKTKNRLSALFQPQNNSFAKSAGTASPEQHKPGELDSQARLLLLVNGLFIAAGSLSGTFVNVYLWKVKSQFAPIAWFTFATHLAGALTFWIAGAYVKRFNKMNILRAGMAGSALFYMLVLLAGPLAVSYAVPLGLVQGMAVGFFWLAFNVVYFEITGPDNRDRFNGWAGLLASVGGMLAPWLSGWLISRLPGSSGYRLIFALSLALFVVGGIISFFLKKRQSEGLYAWGFSFRCLREQPEWRWAAAALAAQGMREGVFGFIIGLFVYIATKSEMTLGNFWLITSAVGLCSYYAAAKWYAPRYRKWGMLIGAIVMSGILLLFFWQVSYVTLLAFGIAVSIAYPLFSMPMISTVFDLIGTNEQSARNRVEYVVLREFALDVGRLLGISLFLLVTSFSVSALTLNWLVFAIGTGPLIAWLCMTRLFSAANAKQSRA</sequence>
<dbReference type="PANTHER" id="PTHR23526:SF2">
    <property type="entry name" value="MAJOR FACILITATOR SUPERFAMILY (MFS) PROFILE DOMAIN-CONTAINING PROTEIN"/>
    <property type="match status" value="1"/>
</dbReference>
<keyword evidence="2" id="KW-1133">Transmembrane helix</keyword>
<dbReference type="InterPro" id="IPR011701">
    <property type="entry name" value="MFS"/>
</dbReference>
<dbReference type="RefSeq" id="WP_005831067.1">
    <property type="nucleotide sequence ID" value="NZ_BJOD01000003.1"/>
</dbReference>
<dbReference type="PANTHER" id="PTHR23526">
    <property type="entry name" value="INTEGRAL MEMBRANE TRANSPORT PROTEIN-RELATED"/>
    <property type="match status" value="1"/>
</dbReference>
<reference evidence="4 5" key="1">
    <citation type="submission" date="2018-10" db="EMBL/GenBank/DDBJ databases">
        <title>Phylogenomics of Brevibacillus.</title>
        <authorList>
            <person name="Dunlap C."/>
        </authorList>
    </citation>
    <scope>NUCLEOTIDE SEQUENCE [LARGE SCALE GENOMIC DNA]</scope>
    <source>
        <strain evidence="4 5">NRRL NRS 1219</strain>
    </source>
</reference>
<dbReference type="AlphaFoldDB" id="A0A3M8B0Q5"/>
<keyword evidence="2" id="KW-0472">Membrane</keyword>
<evidence type="ECO:0000313" key="6">
    <source>
        <dbReference type="Proteomes" id="UP000317180"/>
    </source>
</evidence>
<feature type="transmembrane region" description="Helical" evidence="2">
    <location>
        <begin position="333"/>
        <end position="357"/>
    </location>
</feature>
<dbReference type="InterPro" id="IPR052528">
    <property type="entry name" value="Sugar_transport-like"/>
</dbReference>
<dbReference type="InterPro" id="IPR036259">
    <property type="entry name" value="MFS_trans_sf"/>
</dbReference>
<feature type="transmembrane region" description="Helical" evidence="2">
    <location>
        <begin position="405"/>
        <end position="425"/>
    </location>
</feature>
<dbReference type="EMBL" id="RHHN01000028">
    <property type="protein sequence ID" value="RNB56435.1"/>
    <property type="molecule type" value="Genomic_DNA"/>
</dbReference>
<proteinExistence type="predicted"/>
<name>A0A3M8B0Q5_9BACL</name>
<feature type="transmembrane region" description="Helical" evidence="2">
    <location>
        <begin position="277"/>
        <end position="295"/>
    </location>
</feature>
<dbReference type="EMBL" id="BJOD01000003">
    <property type="protein sequence ID" value="GED24350.1"/>
    <property type="molecule type" value="Genomic_DNA"/>
</dbReference>
<evidence type="ECO:0000313" key="5">
    <source>
        <dbReference type="Proteomes" id="UP000276178"/>
    </source>
</evidence>
<organism evidence="4 5">
    <name type="scientific">Brevibacillus agri</name>
    <dbReference type="NCBI Taxonomy" id="51101"/>
    <lineage>
        <taxon>Bacteria</taxon>
        <taxon>Bacillati</taxon>
        <taxon>Bacillota</taxon>
        <taxon>Bacilli</taxon>
        <taxon>Bacillales</taxon>
        <taxon>Paenibacillaceae</taxon>
        <taxon>Brevibacillus</taxon>
    </lineage>
</organism>
<gene>
    <name evidence="3" type="primary">yqgE</name>
    <name evidence="3" type="ORF">BAG01nite_04520</name>
    <name evidence="4" type="ORF">EB820_09300</name>
</gene>
<evidence type="ECO:0000313" key="4">
    <source>
        <dbReference type="EMBL" id="RNB56435.1"/>
    </source>
</evidence>
<dbReference type="GO" id="GO:0005886">
    <property type="term" value="C:plasma membrane"/>
    <property type="evidence" value="ECO:0007669"/>
    <property type="project" value="UniProtKB-SubCell"/>
</dbReference>
<dbReference type="SUPFAM" id="SSF103473">
    <property type="entry name" value="MFS general substrate transporter"/>
    <property type="match status" value="1"/>
</dbReference>
<dbReference type="Gene3D" id="1.20.1250.20">
    <property type="entry name" value="MFS general substrate transporter like domains"/>
    <property type="match status" value="1"/>
</dbReference>
<dbReference type="Pfam" id="PF07690">
    <property type="entry name" value="MFS_1"/>
    <property type="match status" value="1"/>
</dbReference>
<feature type="transmembrane region" description="Helical" evidence="2">
    <location>
        <begin position="43"/>
        <end position="67"/>
    </location>
</feature>
<evidence type="ECO:0000256" key="1">
    <source>
        <dbReference type="ARBA" id="ARBA00004651"/>
    </source>
</evidence>
<feature type="transmembrane region" description="Helical" evidence="2">
    <location>
        <begin position="106"/>
        <end position="125"/>
    </location>
</feature>
<reference evidence="3 6" key="2">
    <citation type="submission" date="2019-06" db="EMBL/GenBank/DDBJ databases">
        <title>Whole genome shotgun sequence of Brevibacillus agri NBRC 15538.</title>
        <authorList>
            <person name="Hosoyama A."/>
            <person name="Uohara A."/>
            <person name="Ohji S."/>
            <person name="Ichikawa N."/>
        </authorList>
    </citation>
    <scope>NUCLEOTIDE SEQUENCE [LARGE SCALE GENOMIC DNA]</scope>
    <source>
        <strain evidence="3 6">NBRC 15538</strain>
    </source>
</reference>
<dbReference type="OrthoDB" id="2086294at2"/>
<dbReference type="Proteomes" id="UP000317180">
    <property type="component" value="Unassembled WGS sequence"/>
</dbReference>
<feature type="transmembrane region" description="Helical" evidence="2">
    <location>
        <begin position="166"/>
        <end position="185"/>
    </location>
</feature>
<accession>A0A3M8B0Q5</accession>